<dbReference type="Pfam" id="PF08401">
    <property type="entry name" value="ArdcN"/>
    <property type="match status" value="1"/>
</dbReference>
<sequence length="93" mass="10679">MSIVKNVEIIAHAMIEHNVTETAHTFATWKMNGRAVRKGEKATFAVPIWNHSTYTDANGNEKTRYYLKTAHFFTLSQTDEIQPDTRKKGARRV</sequence>
<feature type="domain" description="N-terminal" evidence="1">
    <location>
        <begin position="6"/>
        <end position="65"/>
    </location>
</feature>
<evidence type="ECO:0000313" key="2">
    <source>
        <dbReference type="EMBL" id="CAB4144428.1"/>
    </source>
</evidence>
<dbReference type="GO" id="GO:0003697">
    <property type="term" value="F:single-stranded DNA binding"/>
    <property type="evidence" value="ECO:0007669"/>
    <property type="project" value="InterPro"/>
</dbReference>
<evidence type="ECO:0000259" key="1">
    <source>
        <dbReference type="Pfam" id="PF08401"/>
    </source>
</evidence>
<dbReference type="InterPro" id="IPR013610">
    <property type="entry name" value="ArdC_N"/>
</dbReference>
<reference evidence="2" key="1">
    <citation type="submission" date="2020-04" db="EMBL/GenBank/DDBJ databases">
        <authorList>
            <person name="Chiriac C."/>
            <person name="Salcher M."/>
            <person name="Ghai R."/>
            <person name="Kavagutti S V."/>
        </authorList>
    </citation>
    <scope>NUCLEOTIDE SEQUENCE</scope>
</reference>
<proteinExistence type="predicted"/>
<accession>A0A6J5MCQ3</accession>
<protein>
    <recommendedName>
        <fullName evidence="1">N-terminal domain-containing protein</fullName>
    </recommendedName>
</protein>
<organism evidence="2">
    <name type="scientific">uncultured Caudovirales phage</name>
    <dbReference type="NCBI Taxonomy" id="2100421"/>
    <lineage>
        <taxon>Viruses</taxon>
        <taxon>Duplodnaviria</taxon>
        <taxon>Heunggongvirae</taxon>
        <taxon>Uroviricota</taxon>
        <taxon>Caudoviricetes</taxon>
        <taxon>Peduoviridae</taxon>
        <taxon>Maltschvirus</taxon>
        <taxon>Maltschvirus maltsch</taxon>
    </lineage>
</organism>
<gene>
    <name evidence="2" type="ORF">UFOVP453_37</name>
</gene>
<dbReference type="EMBL" id="LR796426">
    <property type="protein sequence ID" value="CAB4144428.1"/>
    <property type="molecule type" value="Genomic_DNA"/>
</dbReference>
<name>A0A6J5MCQ3_9CAUD</name>